<dbReference type="GO" id="GO:0005829">
    <property type="term" value="C:cytosol"/>
    <property type="evidence" value="ECO:0007669"/>
    <property type="project" value="TreeGrafter"/>
</dbReference>
<dbReference type="PANTHER" id="PTHR30327">
    <property type="entry name" value="UNCHARACTERIZED PROTEIN YQGE"/>
    <property type="match status" value="1"/>
</dbReference>
<evidence type="ECO:0000313" key="3">
    <source>
        <dbReference type="Proteomes" id="UP000243588"/>
    </source>
</evidence>
<dbReference type="PANTHER" id="PTHR30327:SF1">
    <property type="entry name" value="UPF0301 PROTEIN YQGE"/>
    <property type="match status" value="1"/>
</dbReference>
<dbReference type="STRING" id="702745.SAMN05421818_11290"/>
<gene>
    <name evidence="2" type="ORF">SAMN05421818_11290</name>
</gene>
<dbReference type="Gene3D" id="3.40.1740.10">
    <property type="entry name" value="VC0467-like"/>
    <property type="match status" value="1"/>
</dbReference>
<dbReference type="Pfam" id="PF02622">
    <property type="entry name" value="DUF179"/>
    <property type="match status" value="1"/>
</dbReference>
<name>A0A1G8EUI1_9FLAO</name>
<dbReference type="AlphaFoldDB" id="A0A1G8EUI1"/>
<dbReference type="RefSeq" id="WP_090408821.1">
    <property type="nucleotide sequence ID" value="NZ_FNDQ01000012.1"/>
</dbReference>
<dbReference type="EMBL" id="FNDQ01000012">
    <property type="protein sequence ID" value="SDH73538.1"/>
    <property type="molecule type" value="Genomic_DNA"/>
</dbReference>
<evidence type="ECO:0000313" key="2">
    <source>
        <dbReference type="EMBL" id="SDH73538.1"/>
    </source>
</evidence>
<reference evidence="3" key="1">
    <citation type="submission" date="2016-10" db="EMBL/GenBank/DDBJ databases">
        <authorList>
            <person name="Varghese N."/>
            <person name="Submissions S."/>
        </authorList>
    </citation>
    <scope>NUCLEOTIDE SEQUENCE [LARGE SCALE GENOMIC DNA]</scope>
    <source>
        <strain evidence="3">DSM 23313</strain>
    </source>
</reference>
<sequence length="188" mass="21436">MANKKNISKGDILISLPSGNLIDLSFSRSLILLADHEELGSVGFVLNKPIEITLSDLIPTTNAQYTIYEGGPVEQDKIFCIHKRPDIIPNSLHINDELYWGGDFDTILNLVNTGVLSKDDIRFYLGYTGWDIDQLENEIEDNYWITIDKFEYDLLLTIPSKQVWKKAIKSLGQDYTIWLNAPENPNFN</sequence>
<dbReference type="SUPFAM" id="SSF143456">
    <property type="entry name" value="VC0467-like"/>
    <property type="match status" value="1"/>
</dbReference>
<dbReference type="InterPro" id="IPR003774">
    <property type="entry name" value="AlgH-like"/>
</dbReference>
<organism evidence="2 3">
    <name type="scientific">Myroides phaeus</name>
    <dbReference type="NCBI Taxonomy" id="702745"/>
    <lineage>
        <taxon>Bacteria</taxon>
        <taxon>Pseudomonadati</taxon>
        <taxon>Bacteroidota</taxon>
        <taxon>Flavobacteriia</taxon>
        <taxon>Flavobacteriales</taxon>
        <taxon>Flavobacteriaceae</taxon>
        <taxon>Myroides</taxon>
    </lineage>
</organism>
<comment type="similarity">
    <text evidence="1">Belongs to the UPF0301 (AlgH) family.</text>
</comment>
<protein>
    <submittedName>
        <fullName evidence="2">Putative transcriptional regulator</fullName>
    </submittedName>
</protein>
<dbReference type="Proteomes" id="UP000243588">
    <property type="component" value="Unassembled WGS sequence"/>
</dbReference>
<keyword evidence="3" id="KW-1185">Reference proteome</keyword>
<accession>A0A1G8EUI1</accession>
<proteinExistence type="inferred from homology"/>
<evidence type="ECO:0000256" key="1">
    <source>
        <dbReference type="ARBA" id="ARBA00009600"/>
    </source>
</evidence>